<evidence type="ECO:0000256" key="6">
    <source>
        <dbReference type="SAM" id="Phobius"/>
    </source>
</evidence>
<protein>
    <recommendedName>
        <fullName evidence="4">Aldehyde dehydrogenase</fullName>
    </recommendedName>
</protein>
<keyword evidence="6" id="KW-0472">Membrane</keyword>
<dbReference type="PIRSF" id="PIRSF036492">
    <property type="entry name" value="ALDH"/>
    <property type="match status" value="1"/>
</dbReference>
<feature type="active site" evidence="5">
    <location>
        <position position="218"/>
    </location>
</feature>
<dbReference type="GO" id="GO:0047770">
    <property type="term" value="F:carboxylate reductase activity"/>
    <property type="evidence" value="ECO:0007669"/>
    <property type="project" value="EnsemblFungi"/>
</dbReference>
<feature type="domain" description="Aldehyde dehydrogenase" evidence="7">
    <location>
        <begin position="22"/>
        <end position="405"/>
    </location>
</feature>
<dbReference type="InterPro" id="IPR015590">
    <property type="entry name" value="Aldehyde_DH_dom"/>
</dbReference>
<evidence type="ECO:0000256" key="3">
    <source>
        <dbReference type="ARBA" id="ARBA00023002"/>
    </source>
</evidence>
<dbReference type="InterPro" id="IPR016161">
    <property type="entry name" value="Ald_DH/histidinol_DH"/>
</dbReference>
<dbReference type="GO" id="GO:0005811">
    <property type="term" value="C:lipid droplet"/>
    <property type="evidence" value="ECO:0007669"/>
    <property type="project" value="EnsemblFungi"/>
</dbReference>
<evidence type="ECO:0000256" key="4">
    <source>
        <dbReference type="PIRNR" id="PIRNR036492"/>
    </source>
</evidence>
<keyword evidence="3 4" id="KW-0560">Oxidoreductase</keyword>
<dbReference type="GO" id="GO:0016117">
    <property type="term" value="P:carotenoid biosynthetic process"/>
    <property type="evidence" value="ECO:0007669"/>
    <property type="project" value="UniProtKB-KW"/>
</dbReference>
<dbReference type="SUPFAM" id="SSF53720">
    <property type="entry name" value="ALDH-like"/>
    <property type="match status" value="1"/>
</dbReference>
<evidence type="ECO:0000256" key="1">
    <source>
        <dbReference type="ARBA" id="ARBA00009986"/>
    </source>
</evidence>
<dbReference type="InterPro" id="IPR016162">
    <property type="entry name" value="Ald_DH_N"/>
</dbReference>
<dbReference type="EMBL" id="LCWF01000262">
    <property type="protein sequence ID" value="KKY13725.1"/>
    <property type="molecule type" value="Genomic_DNA"/>
</dbReference>
<dbReference type="AlphaFoldDB" id="A0A0G2G994"/>
<dbReference type="GO" id="GO:0006744">
    <property type="term" value="P:ubiquinone biosynthetic process"/>
    <property type="evidence" value="ECO:0007669"/>
    <property type="project" value="EnsemblFungi"/>
</dbReference>
<dbReference type="Gene3D" id="3.40.309.10">
    <property type="entry name" value="Aldehyde Dehydrogenase, Chain A, domain 2"/>
    <property type="match status" value="1"/>
</dbReference>
<keyword evidence="6" id="KW-1133">Transmembrane helix</keyword>
<comment type="similarity">
    <text evidence="1 4">Belongs to the aldehyde dehydrogenase family.</text>
</comment>
<dbReference type="GO" id="GO:0046185">
    <property type="term" value="P:aldehyde catabolic process"/>
    <property type="evidence" value="ECO:0007669"/>
    <property type="project" value="EnsemblFungi"/>
</dbReference>
<keyword evidence="2" id="KW-0125">Carotenoid biosynthesis</keyword>
<organism evidence="8 9">
    <name type="scientific">Phaeomoniella chlamydospora</name>
    <name type="common">Phaeoacremonium chlamydosporum</name>
    <dbReference type="NCBI Taxonomy" id="158046"/>
    <lineage>
        <taxon>Eukaryota</taxon>
        <taxon>Fungi</taxon>
        <taxon>Dikarya</taxon>
        <taxon>Ascomycota</taxon>
        <taxon>Pezizomycotina</taxon>
        <taxon>Eurotiomycetes</taxon>
        <taxon>Chaetothyriomycetidae</taxon>
        <taxon>Phaeomoniellales</taxon>
        <taxon>Phaeomoniellaceae</taxon>
        <taxon>Phaeomoniella</taxon>
    </lineage>
</organism>
<dbReference type="OrthoDB" id="440325at2759"/>
<evidence type="ECO:0000313" key="9">
    <source>
        <dbReference type="Proteomes" id="UP000053317"/>
    </source>
</evidence>
<evidence type="ECO:0000259" key="7">
    <source>
        <dbReference type="Pfam" id="PF00171"/>
    </source>
</evidence>
<evidence type="ECO:0000256" key="2">
    <source>
        <dbReference type="ARBA" id="ARBA00022746"/>
    </source>
</evidence>
<dbReference type="InterPro" id="IPR012394">
    <property type="entry name" value="Aldehyde_DH_NAD(P)"/>
</dbReference>
<evidence type="ECO:0000313" key="8">
    <source>
        <dbReference type="EMBL" id="KKY13725.1"/>
    </source>
</evidence>
<dbReference type="Gene3D" id="3.40.605.10">
    <property type="entry name" value="Aldehyde Dehydrogenase, Chain A, domain 1"/>
    <property type="match status" value="1"/>
</dbReference>
<reference evidence="8 9" key="1">
    <citation type="submission" date="2015-05" db="EMBL/GenBank/DDBJ databases">
        <title>Distinctive expansion of gene families associated with plant cell wall degradation and secondary metabolism in the genomes of grapevine trunk pathogens.</title>
        <authorList>
            <person name="Lawrence D.P."/>
            <person name="Travadon R."/>
            <person name="Rolshausen P.E."/>
            <person name="Baumgartner K."/>
        </authorList>
    </citation>
    <scope>NUCLEOTIDE SEQUENCE [LARGE SCALE GENOMIC DNA]</scope>
    <source>
        <strain evidence="8">UCRPC4</strain>
    </source>
</reference>
<reference evidence="8 9" key="2">
    <citation type="submission" date="2015-05" db="EMBL/GenBank/DDBJ databases">
        <authorList>
            <person name="Morales-Cruz A."/>
            <person name="Amrine K.C."/>
            <person name="Cantu D."/>
        </authorList>
    </citation>
    <scope>NUCLEOTIDE SEQUENCE [LARGE SCALE GENOMIC DNA]</scope>
    <source>
        <strain evidence="8">UCRPC4</strain>
    </source>
</reference>
<sequence>MFTAIQFARISDFETQYVEASKKDMAKPPFEVLQGEVGNVKNDILYNLKNLDSWAKDEKATGIPLNMSVLNGKVRKTPYGCCLIIGPFNYPMLCTILPLVGAISAGNSAVVKFSEKIPNIATVLREMVEAALDPDCFAVVQGAIPETQALLAEKWDKIFFTGSPTVGRIIAKAAAPSLTPVTLELGGRNPAIVTKTAEIRLAARRLLWGKTLNAGQVCLSQNYVLVEQGVLPKLITELKKAYAEFFPNGTETSSTSDVAHMVDGSVPRIKSILDNSKGEIILGGQMDVTNNYIAPTVVVVRDTTDSLIAEETFAPILTILPFDTLESALKTVNEIDRCPLALYPFSSSKTEIEKILVSTTSGGVTINDTILHGALGSLEFGGIGGSGTGSYHGKASFDCFTHRRVVVKTPGFLERIFDRIKYPPYTDSKLKRYRMISEGKPNFDRDGNQRLGWIFYLLSLGTGKTNLAQGLVLGVAAVVIGLWVKGRKI</sequence>
<feature type="active site" evidence="5">
    <location>
        <position position="184"/>
    </location>
</feature>
<dbReference type="GO" id="GO:0006665">
    <property type="term" value="P:sphingolipid metabolic process"/>
    <property type="evidence" value="ECO:0007669"/>
    <property type="project" value="EnsemblFungi"/>
</dbReference>
<dbReference type="PANTHER" id="PTHR43570:SF11">
    <property type="entry name" value="ALDEHYDE DEHYDROGENASE"/>
    <property type="match status" value="1"/>
</dbReference>
<dbReference type="Proteomes" id="UP000053317">
    <property type="component" value="Unassembled WGS sequence"/>
</dbReference>
<evidence type="ECO:0000256" key="5">
    <source>
        <dbReference type="PIRSR" id="PIRSR036492-1"/>
    </source>
</evidence>
<comment type="caution">
    <text evidence="8">The sequence shown here is derived from an EMBL/GenBank/DDBJ whole genome shotgun (WGS) entry which is preliminary data.</text>
</comment>
<dbReference type="GO" id="GO:0018484">
    <property type="term" value="F:4-hydroxybenzaldehyde dehydrogenase (NAD+) activity"/>
    <property type="evidence" value="ECO:0007669"/>
    <property type="project" value="EnsemblFungi"/>
</dbReference>
<keyword evidence="6" id="KW-0812">Transmembrane</keyword>
<proteinExistence type="inferred from homology"/>
<dbReference type="PANTHER" id="PTHR43570">
    <property type="entry name" value="ALDEHYDE DEHYDROGENASE"/>
    <property type="match status" value="1"/>
</dbReference>
<feature type="transmembrane region" description="Helical" evidence="6">
    <location>
        <begin position="467"/>
        <end position="484"/>
    </location>
</feature>
<keyword evidence="9" id="KW-1185">Reference proteome</keyword>
<dbReference type="FunFam" id="3.40.605.10:FF:000004">
    <property type="entry name" value="Aldehyde dehydrogenase"/>
    <property type="match status" value="1"/>
</dbReference>
<accession>A0A0G2G994</accession>
<dbReference type="Pfam" id="PF00171">
    <property type="entry name" value="Aldedh"/>
    <property type="match status" value="1"/>
</dbReference>
<name>A0A0G2G994_PHACM</name>
<dbReference type="InterPro" id="IPR016163">
    <property type="entry name" value="Ald_DH_C"/>
</dbReference>
<gene>
    <name evidence="8" type="ORF">UCRPC4_g06927</name>
</gene>
<dbReference type="GO" id="GO:0005741">
    <property type="term" value="C:mitochondrial outer membrane"/>
    <property type="evidence" value="ECO:0007669"/>
    <property type="project" value="EnsemblFungi"/>
</dbReference>